<evidence type="ECO:0000256" key="1">
    <source>
        <dbReference type="SAM" id="Phobius"/>
    </source>
</evidence>
<keyword evidence="1" id="KW-0472">Membrane</keyword>
<organism evidence="2 3">
    <name type="scientific">Marmoricola endophyticus</name>
    <dbReference type="NCBI Taxonomy" id="2040280"/>
    <lineage>
        <taxon>Bacteria</taxon>
        <taxon>Bacillati</taxon>
        <taxon>Actinomycetota</taxon>
        <taxon>Actinomycetes</taxon>
        <taxon>Propionibacteriales</taxon>
        <taxon>Nocardioidaceae</taxon>
        <taxon>Marmoricola</taxon>
    </lineage>
</organism>
<reference evidence="2" key="1">
    <citation type="journal article" date="2014" name="Int. J. Syst. Evol. Microbiol.">
        <title>Complete genome sequence of Corynebacterium casei LMG S-19264T (=DSM 44701T), isolated from a smear-ripened cheese.</title>
        <authorList>
            <consortium name="US DOE Joint Genome Institute (JGI-PGF)"/>
            <person name="Walter F."/>
            <person name="Albersmeier A."/>
            <person name="Kalinowski J."/>
            <person name="Ruckert C."/>
        </authorList>
    </citation>
    <scope>NUCLEOTIDE SEQUENCE</scope>
    <source>
        <strain evidence="2">CGMCC 1.16067</strain>
    </source>
</reference>
<proteinExistence type="predicted"/>
<keyword evidence="3" id="KW-1185">Reference proteome</keyword>
<accession>A0A917BM99</accession>
<dbReference type="EMBL" id="BMKQ01000001">
    <property type="protein sequence ID" value="GGF50281.1"/>
    <property type="molecule type" value="Genomic_DNA"/>
</dbReference>
<dbReference type="AlphaFoldDB" id="A0A917BM99"/>
<feature type="transmembrane region" description="Helical" evidence="1">
    <location>
        <begin position="56"/>
        <end position="77"/>
    </location>
</feature>
<evidence type="ECO:0008006" key="4">
    <source>
        <dbReference type="Google" id="ProtNLM"/>
    </source>
</evidence>
<comment type="caution">
    <text evidence="2">The sequence shown here is derived from an EMBL/GenBank/DDBJ whole genome shotgun (WGS) entry which is preliminary data.</text>
</comment>
<evidence type="ECO:0000313" key="2">
    <source>
        <dbReference type="EMBL" id="GGF50281.1"/>
    </source>
</evidence>
<evidence type="ECO:0000313" key="3">
    <source>
        <dbReference type="Proteomes" id="UP000649179"/>
    </source>
</evidence>
<keyword evidence="1" id="KW-0812">Transmembrane</keyword>
<dbReference type="Proteomes" id="UP000649179">
    <property type="component" value="Unassembled WGS sequence"/>
</dbReference>
<sequence>MHAFDRLVTLLLALVLLVAGAALCWWWSGEPVAELGGRAPDLASTSAARDVVAAGWWPWAAGIGGLVFALLGLLWIARHLRRPGVRRLTLGGSDASGRLQVSASRAAGAAATALAAHTHGVRSADGVVVRDRGQLVARLSAVLDPTADLALVARRCDEVSGQLRQVLERDDLRCRVELRVGR</sequence>
<keyword evidence="1" id="KW-1133">Transmembrane helix</keyword>
<reference evidence="2" key="2">
    <citation type="submission" date="2020-09" db="EMBL/GenBank/DDBJ databases">
        <authorList>
            <person name="Sun Q."/>
            <person name="Zhou Y."/>
        </authorList>
    </citation>
    <scope>NUCLEOTIDE SEQUENCE</scope>
    <source>
        <strain evidence="2">CGMCC 1.16067</strain>
    </source>
</reference>
<protein>
    <recommendedName>
        <fullName evidence="4">Alkaline shock response membrane anchor protein AmaP</fullName>
    </recommendedName>
</protein>
<name>A0A917BM99_9ACTN</name>
<gene>
    <name evidence="2" type="ORF">GCM10011519_25310</name>
</gene>